<keyword evidence="1" id="KW-0998">Cell outer membrane</keyword>
<dbReference type="AlphaFoldDB" id="A0A2Z4IEK8"/>
<feature type="domain" description="TonB-dependent receptor-like beta-barrel" evidence="3">
    <location>
        <begin position="548"/>
        <end position="914"/>
    </location>
</feature>
<dbReference type="SUPFAM" id="SSF49464">
    <property type="entry name" value="Carboxypeptidase regulatory domain-like"/>
    <property type="match status" value="1"/>
</dbReference>
<dbReference type="NCBIfam" id="TIGR04056">
    <property type="entry name" value="OMP_RagA_SusC"/>
    <property type="match status" value="1"/>
</dbReference>
<evidence type="ECO:0000259" key="3">
    <source>
        <dbReference type="Pfam" id="PF00593"/>
    </source>
</evidence>
<dbReference type="Gene3D" id="2.170.130.10">
    <property type="entry name" value="TonB-dependent receptor, plug domain"/>
    <property type="match status" value="1"/>
</dbReference>
<keyword evidence="1 2" id="KW-0472">Membrane</keyword>
<dbReference type="Gene3D" id="2.60.40.1120">
    <property type="entry name" value="Carboxypeptidase-like, regulatory domain"/>
    <property type="match status" value="1"/>
</dbReference>
<dbReference type="NCBIfam" id="TIGR04057">
    <property type="entry name" value="SusC_RagA_signa"/>
    <property type="match status" value="1"/>
</dbReference>
<proteinExistence type="inferred from homology"/>
<protein>
    <submittedName>
        <fullName evidence="5">SusC/RagA family protein</fullName>
    </submittedName>
</protein>
<sequence>MKKKLLRIVLKSTANLLIIGTLMYCLSNFALAHETKAQHMGETQIELSTSKMELRQFFSQVEAQSNFRFHYNAVLSDVETVVSLNGSADLETLLYEVAKQTDLSFKQVNEDIAVRKLKKTKENKAVVIDINISGTVTDADTGEPIVGASVFIEGSGIGIATDLDGNWTLDIPEDLMGKDITASYLGYQSATATIGQGPINFSLKSNELDEVVVVGYGTQKKINLTGAVDNVTGEVFENRPVPNIAQGLQGAIPNLNINIQDGKPTQSPSFNIRGTTSIGQGGDALVLIDGVEGDPSMINPSDIESISVLKDASASSIYGARGAFGVILITTKSPSKDKMSLSYTTNWSIKSPTVVPDLVTDGYTWASMFNEAWTAWNDYSQTPQNANKTLPFSQDYLAELKRRSEDPSLPDIEVGPNGEYIYYGSTDYYGELYKNSLLAMEHNLSLSGSNGKTGYYITGRYFDQEGLFRYNSDDFKMYNFRAKGSLEMTDWLTVENNTEYSFRQYHNPLNVGEGGSIWRNIADEGHPLAPMLNPDGTLSYSAAYTIGDYYYGKNGIDTERSIIKNITSFNSQFFDNTFRVRGNFTFQDIQNNEQRTRVPVPYSRSEGVIEYVGTNTNDIRNQRAETRYMATNIYAEYEPKLQGLHSVKGLVGYNFETSTYNSLMAQRNGLIYEDAQDINLALGQSITTEGGWDRWDIQGGFFRVNYNYAGKYLLEVNGRYDGSSKFPEDQRYAFFPSFSAGWRVSDESFFNISETTISDFKIRGSYGSLGNGNINSYAFQELFSISQSDRVLNGVKPQYTNQPGVLPDGLTWETSTTANFGIDLGMLSNRLTFTGDAYIRNTTDMFTVGKSLPAVFGTAVPKGNYADLRTKGWEFVIAWRDQINVASKPLNYNVKFFMADYNSTITKYNNENKQLTDYYEGMKVGEIWGYVTEGLFESVEDINSHADQNYIQSSTSRTTLPGDIKFQDLNNDGVINKGLNTVDNPGDQQIIGNSTPRYTYGFNVDLSWNNFFLNTFFQGVGKRDWWPGGEAGLFWGQYNRPYNDVPKSMLGNIWSEDNPDAYFPRYRGYTSIGSNRSLSSVQTRYLQSIAYLRMKNIQIGYNLPKHVASKYKMSAARIYLSGENLLTWSPLYKVTKNLDVESTGPSDLVLTSGTSGNGNNYPILKSVTLGLSITF</sequence>
<dbReference type="SUPFAM" id="SSF56935">
    <property type="entry name" value="Porins"/>
    <property type="match status" value="1"/>
</dbReference>
<dbReference type="InterPro" id="IPR037066">
    <property type="entry name" value="Plug_dom_sf"/>
</dbReference>
<reference evidence="5 6" key="1">
    <citation type="submission" date="2018-06" db="EMBL/GenBank/DDBJ databases">
        <title>Echinicola strongylocentroti sp. nov., isolated from a sea urchin Strongylocentrotus intermedius.</title>
        <authorList>
            <person name="Bae S.S."/>
        </authorList>
    </citation>
    <scope>NUCLEOTIDE SEQUENCE [LARGE SCALE GENOMIC DNA]</scope>
    <source>
        <strain evidence="5 6">MEBiC08714</strain>
    </source>
</reference>
<dbReference type="OrthoDB" id="9768177at2"/>
<evidence type="ECO:0000313" key="5">
    <source>
        <dbReference type="EMBL" id="AWW29295.1"/>
    </source>
</evidence>
<dbReference type="EMBL" id="CP030041">
    <property type="protein sequence ID" value="AWW29295.1"/>
    <property type="molecule type" value="Genomic_DNA"/>
</dbReference>
<dbReference type="KEGG" id="est:DN752_03575"/>
<evidence type="ECO:0000256" key="1">
    <source>
        <dbReference type="PROSITE-ProRule" id="PRU01360"/>
    </source>
</evidence>
<keyword evidence="2" id="KW-0798">TonB box</keyword>
<keyword evidence="6" id="KW-1185">Reference proteome</keyword>
<dbReference type="InterPro" id="IPR012910">
    <property type="entry name" value="Plug_dom"/>
</dbReference>
<gene>
    <name evidence="5" type="ORF">DN752_03575</name>
</gene>
<dbReference type="Pfam" id="PF13715">
    <property type="entry name" value="CarbopepD_reg_2"/>
    <property type="match status" value="1"/>
</dbReference>
<dbReference type="Pfam" id="PF07715">
    <property type="entry name" value="Plug"/>
    <property type="match status" value="1"/>
</dbReference>
<dbReference type="InterPro" id="IPR000531">
    <property type="entry name" value="Beta-barrel_TonB"/>
</dbReference>
<dbReference type="InterPro" id="IPR023996">
    <property type="entry name" value="TonB-dep_OMP_SusC/RagA"/>
</dbReference>
<dbReference type="PROSITE" id="PS52016">
    <property type="entry name" value="TONB_DEPENDENT_REC_3"/>
    <property type="match status" value="1"/>
</dbReference>
<accession>A0A2Z4IEK8</accession>
<dbReference type="InterPro" id="IPR008969">
    <property type="entry name" value="CarboxyPept-like_regulatory"/>
</dbReference>
<name>A0A2Z4IEK8_9BACT</name>
<feature type="domain" description="TonB-dependent receptor plug" evidence="4">
    <location>
        <begin position="221"/>
        <end position="326"/>
    </location>
</feature>
<keyword evidence="1" id="KW-1134">Transmembrane beta strand</keyword>
<dbReference type="InterPro" id="IPR023997">
    <property type="entry name" value="TonB-dep_OMP_SusC/RagA_CS"/>
</dbReference>
<evidence type="ECO:0000313" key="6">
    <source>
        <dbReference type="Proteomes" id="UP000248688"/>
    </source>
</evidence>
<dbReference type="Proteomes" id="UP000248688">
    <property type="component" value="Chromosome"/>
</dbReference>
<dbReference type="Pfam" id="PF00593">
    <property type="entry name" value="TonB_dep_Rec_b-barrel"/>
    <property type="match status" value="1"/>
</dbReference>
<organism evidence="5 6">
    <name type="scientific">Echinicola strongylocentroti</name>
    <dbReference type="NCBI Taxonomy" id="1795355"/>
    <lineage>
        <taxon>Bacteria</taxon>
        <taxon>Pseudomonadati</taxon>
        <taxon>Bacteroidota</taxon>
        <taxon>Cytophagia</taxon>
        <taxon>Cytophagales</taxon>
        <taxon>Cyclobacteriaceae</taxon>
        <taxon>Echinicola</taxon>
    </lineage>
</organism>
<evidence type="ECO:0000259" key="4">
    <source>
        <dbReference type="Pfam" id="PF07715"/>
    </source>
</evidence>
<comment type="subcellular location">
    <subcellularLocation>
        <location evidence="1">Cell outer membrane</location>
        <topology evidence="1">Multi-pass membrane protein</topology>
    </subcellularLocation>
</comment>
<evidence type="ECO:0000256" key="2">
    <source>
        <dbReference type="RuleBase" id="RU003357"/>
    </source>
</evidence>
<comment type="similarity">
    <text evidence="1 2">Belongs to the TonB-dependent receptor family.</text>
</comment>
<keyword evidence="1" id="KW-0812">Transmembrane</keyword>
<keyword evidence="1" id="KW-0813">Transport</keyword>
<dbReference type="GO" id="GO:0009279">
    <property type="term" value="C:cell outer membrane"/>
    <property type="evidence" value="ECO:0007669"/>
    <property type="project" value="UniProtKB-SubCell"/>
</dbReference>
<dbReference type="InterPro" id="IPR039426">
    <property type="entry name" value="TonB-dep_rcpt-like"/>
</dbReference>
<dbReference type="RefSeq" id="WP_112782711.1">
    <property type="nucleotide sequence ID" value="NZ_CP030041.1"/>
</dbReference>